<accession>A0A6A4F1Q7</accession>
<evidence type="ECO:0000313" key="5">
    <source>
        <dbReference type="Proteomes" id="UP000429523"/>
    </source>
</evidence>
<evidence type="ECO:0000313" key="3">
    <source>
        <dbReference type="EMBL" id="KAE9135124.1"/>
    </source>
</evidence>
<evidence type="ECO:0000313" key="4">
    <source>
        <dbReference type="EMBL" id="KAE9327648.1"/>
    </source>
</evidence>
<organism evidence="4 6">
    <name type="scientific">Phytophthora fragariae</name>
    <dbReference type="NCBI Taxonomy" id="53985"/>
    <lineage>
        <taxon>Eukaryota</taxon>
        <taxon>Sar</taxon>
        <taxon>Stramenopiles</taxon>
        <taxon>Oomycota</taxon>
        <taxon>Peronosporomycetes</taxon>
        <taxon>Peronosporales</taxon>
        <taxon>Peronosporaceae</taxon>
        <taxon>Phytophthora</taxon>
    </lineage>
</organism>
<reference evidence="5 6" key="1">
    <citation type="submission" date="2018-08" db="EMBL/GenBank/DDBJ databases">
        <title>Genomic investigation of the strawberry pathogen Phytophthora fragariae indicates pathogenicity is determined by transcriptional variation in three key races.</title>
        <authorList>
            <person name="Adams T.M."/>
            <person name="Armitage A.D."/>
            <person name="Sobczyk M.K."/>
            <person name="Bates H.J."/>
            <person name="Dunwell J.M."/>
            <person name="Nellist C.F."/>
            <person name="Harrison R.J."/>
        </authorList>
    </citation>
    <scope>NUCLEOTIDE SEQUENCE [LARGE SCALE GENOMIC DNA]</scope>
    <source>
        <strain evidence="4 6">A4</strain>
        <strain evidence="3 7">NOV-71</strain>
        <strain evidence="1 5">NOV-9</strain>
        <strain evidence="2 8">ONT-3</strain>
    </source>
</reference>
<dbReference type="EMBL" id="QXGE01000047">
    <property type="protein sequence ID" value="KAE9327648.1"/>
    <property type="molecule type" value="Genomic_DNA"/>
</dbReference>
<name>A0A6A4F1Q7_9STRA</name>
<gene>
    <name evidence="4" type="ORF">PF001_g1827</name>
    <name evidence="3" type="ORF">PF007_g2674</name>
    <name evidence="1" type="ORF">PF009_g1857</name>
    <name evidence="2" type="ORF">PF010_g2611</name>
</gene>
<comment type="caution">
    <text evidence="4">The sequence shown here is derived from an EMBL/GenBank/DDBJ whole genome shotgun (WGS) entry which is preliminary data.</text>
</comment>
<evidence type="ECO:0000313" key="2">
    <source>
        <dbReference type="EMBL" id="KAE9133999.1"/>
    </source>
</evidence>
<protein>
    <submittedName>
        <fullName evidence="4">Uncharacterized protein</fullName>
    </submittedName>
</protein>
<dbReference type="Proteomes" id="UP000437068">
    <property type="component" value="Unassembled WGS sequence"/>
</dbReference>
<evidence type="ECO:0000313" key="7">
    <source>
        <dbReference type="Proteomes" id="UP000441208"/>
    </source>
</evidence>
<proteinExistence type="predicted"/>
<evidence type="ECO:0000313" key="6">
    <source>
        <dbReference type="Proteomes" id="UP000437068"/>
    </source>
</evidence>
<sequence length="34" mass="3565">MLTDSTGATVPYPDAQAGLLGTHLQPHICGDEVR</sequence>
<evidence type="ECO:0000313" key="1">
    <source>
        <dbReference type="EMBL" id="KAE8948583.1"/>
    </source>
</evidence>
<dbReference type="Proteomes" id="UP000488956">
    <property type="component" value="Unassembled WGS sequence"/>
</dbReference>
<dbReference type="EMBL" id="QXGF01000045">
    <property type="protein sequence ID" value="KAE8948583.1"/>
    <property type="molecule type" value="Genomic_DNA"/>
</dbReference>
<evidence type="ECO:0000313" key="8">
    <source>
        <dbReference type="Proteomes" id="UP000488956"/>
    </source>
</evidence>
<dbReference type="EMBL" id="QXFX01000073">
    <property type="protein sequence ID" value="KAE9133999.1"/>
    <property type="molecule type" value="Genomic_DNA"/>
</dbReference>
<dbReference type="EMBL" id="QXFZ01000073">
    <property type="protein sequence ID" value="KAE9135124.1"/>
    <property type="molecule type" value="Genomic_DNA"/>
</dbReference>
<dbReference type="AlphaFoldDB" id="A0A6A4F1Q7"/>
<dbReference type="Proteomes" id="UP000429523">
    <property type="component" value="Unassembled WGS sequence"/>
</dbReference>
<dbReference type="Proteomes" id="UP000441208">
    <property type="component" value="Unassembled WGS sequence"/>
</dbReference>